<evidence type="ECO:0000256" key="1">
    <source>
        <dbReference type="ARBA" id="ARBA00022737"/>
    </source>
</evidence>
<comment type="caution">
    <text evidence="5">The sequence shown here is derived from an EMBL/GenBank/DDBJ whole genome shotgun (WGS) entry which is preliminary data.</text>
</comment>
<dbReference type="Gene3D" id="1.25.40.20">
    <property type="entry name" value="Ankyrin repeat-containing domain"/>
    <property type="match status" value="2"/>
</dbReference>
<feature type="region of interest" description="Disordered" evidence="4">
    <location>
        <begin position="249"/>
        <end position="274"/>
    </location>
</feature>
<dbReference type="PANTHER" id="PTHR24123:SF33">
    <property type="entry name" value="PROTEIN HOS4"/>
    <property type="match status" value="1"/>
</dbReference>
<feature type="repeat" description="ANK" evidence="3">
    <location>
        <begin position="737"/>
        <end position="769"/>
    </location>
</feature>
<dbReference type="PANTHER" id="PTHR24123">
    <property type="entry name" value="ANKYRIN REPEAT-CONTAINING"/>
    <property type="match status" value="1"/>
</dbReference>
<dbReference type="AlphaFoldDB" id="A0A9W8XLK9"/>
<keyword evidence="6" id="KW-1185">Reference proteome</keyword>
<evidence type="ECO:0000256" key="3">
    <source>
        <dbReference type="PROSITE-ProRule" id="PRU00023"/>
    </source>
</evidence>
<evidence type="ECO:0000313" key="6">
    <source>
        <dbReference type="Proteomes" id="UP001140513"/>
    </source>
</evidence>
<proteinExistence type="predicted"/>
<gene>
    <name evidence="5" type="ORF">N0V89_007824</name>
</gene>
<dbReference type="InterPro" id="IPR002110">
    <property type="entry name" value="Ankyrin_rpt"/>
</dbReference>
<accession>A0A9W8XLK9</accession>
<reference evidence="5" key="1">
    <citation type="submission" date="2022-10" db="EMBL/GenBank/DDBJ databases">
        <title>Tapping the CABI collections for fungal endophytes: first genome assemblies for Collariella, Neodidymelliopsis, Ascochyta clinopodiicola, Didymella pomorum, Didymosphaeria variabile, Neocosmospora piperis and Neocucurbitaria cava.</title>
        <authorList>
            <person name="Hill R."/>
        </authorList>
    </citation>
    <scope>NUCLEOTIDE SEQUENCE</scope>
    <source>
        <strain evidence="5">IMI 356815</strain>
    </source>
</reference>
<feature type="region of interest" description="Disordered" evidence="4">
    <location>
        <begin position="414"/>
        <end position="437"/>
    </location>
</feature>
<evidence type="ECO:0008006" key="7">
    <source>
        <dbReference type="Google" id="ProtNLM"/>
    </source>
</evidence>
<feature type="region of interest" description="Disordered" evidence="4">
    <location>
        <begin position="534"/>
        <end position="554"/>
    </location>
</feature>
<feature type="compositionally biased region" description="Basic and acidic residues" evidence="4">
    <location>
        <begin position="422"/>
        <end position="437"/>
    </location>
</feature>
<evidence type="ECO:0000256" key="4">
    <source>
        <dbReference type="SAM" id="MobiDB-lite"/>
    </source>
</evidence>
<keyword evidence="2 3" id="KW-0040">ANK repeat</keyword>
<dbReference type="Pfam" id="PF12796">
    <property type="entry name" value="Ank_2"/>
    <property type="match status" value="2"/>
</dbReference>
<dbReference type="PROSITE" id="PS50088">
    <property type="entry name" value="ANK_REPEAT"/>
    <property type="match status" value="3"/>
</dbReference>
<organism evidence="5 6">
    <name type="scientific">Didymosphaeria variabile</name>
    <dbReference type="NCBI Taxonomy" id="1932322"/>
    <lineage>
        <taxon>Eukaryota</taxon>
        <taxon>Fungi</taxon>
        <taxon>Dikarya</taxon>
        <taxon>Ascomycota</taxon>
        <taxon>Pezizomycotina</taxon>
        <taxon>Dothideomycetes</taxon>
        <taxon>Pleosporomycetidae</taxon>
        <taxon>Pleosporales</taxon>
        <taxon>Massarineae</taxon>
        <taxon>Didymosphaeriaceae</taxon>
        <taxon>Didymosphaeria</taxon>
    </lineage>
</organism>
<protein>
    <recommendedName>
        <fullName evidence="7">Ankyrin</fullName>
    </recommendedName>
</protein>
<feature type="region of interest" description="Disordered" evidence="4">
    <location>
        <begin position="1"/>
        <end position="104"/>
    </location>
</feature>
<feature type="repeat" description="ANK" evidence="3">
    <location>
        <begin position="580"/>
        <end position="616"/>
    </location>
</feature>
<dbReference type="RefSeq" id="XP_056070832.1">
    <property type="nucleotide sequence ID" value="XM_056216585.1"/>
</dbReference>
<keyword evidence="1" id="KW-0677">Repeat</keyword>
<evidence type="ECO:0000256" key="2">
    <source>
        <dbReference type="ARBA" id="ARBA00023043"/>
    </source>
</evidence>
<evidence type="ECO:0000313" key="5">
    <source>
        <dbReference type="EMBL" id="KAJ4352476.1"/>
    </source>
</evidence>
<dbReference type="OrthoDB" id="248923at2759"/>
<feature type="compositionally biased region" description="Acidic residues" evidence="4">
    <location>
        <begin position="341"/>
        <end position="350"/>
    </location>
</feature>
<feature type="region of interest" description="Disordered" evidence="4">
    <location>
        <begin position="287"/>
        <end position="319"/>
    </location>
</feature>
<dbReference type="Proteomes" id="UP001140513">
    <property type="component" value="Unassembled WGS sequence"/>
</dbReference>
<dbReference type="PROSITE" id="PS50297">
    <property type="entry name" value="ANK_REP_REGION"/>
    <property type="match status" value="3"/>
</dbReference>
<feature type="compositionally biased region" description="Low complexity" evidence="4">
    <location>
        <begin position="91"/>
        <end position="100"/>
    </location>
</feature>
<feature type="repeat" description="ANK" evidence="3">
    <location>
        <begin position="662"/>
        <end position="694"/>
    </location>
</feature>
<dbReference type="InterPro" id="IPR051165">
    <property type="entry name" value="Multifunctional_ANK_Repeat"/>
</dbReference>
<dbReference type="SMART" id="SM00248">
    <property type="entry name" value="ANK"/>
    <property type="match status" value="5"/>
</dbReference>
<feature type="compositionally biased region" description="Basic and acidic residues" evidence="4">
    <location>
        <begin position="179"/>
        <end position="199"/>
    </location>
</feature>
<feature type="region of interest" description="Disordered" evidence="4">
    <location>
        <begin position="174"/>
        <end position="220"/>
    </location>
</feature>
<feature type="region of interest" description="Disordered" evidence="4">
    <location>
        <begin position="339"/>
        <end position="387"/>
    </location>
</feature>
<dbReference type="InterPro" id="IPR036770">
    <property type="entry name" value="Ankyrin_rpt-contain_sf"/>
</dbReference>
<sequence>MSNRGVFQVPSPRSRFPEPITPVAVETQHKHVRDTGLGFLEYDSSSDEEPLSGEGNNMSLFNEIEDSSGSESSSGYSQETVLPDRARHVRSASITSSSTSGEFLDALNELPEDQDEEEVKTAEMKGPFLGLGEAKKLALSLAEQFAASKQQRPSNAGSEKRSALAEYTAVDGATYHIAEGPRYDSHVPAEHRYIERQEPYEPDGSVNSGIGPSLYDGREDVDQDVGRDELNEEERPAIIVSGKTTAKTFVSESEGHGTAALKESPPIYAGNSASIDPGNCDMKFLAEGQEPADVFKPEANATAQRDSGSPDMGLQNSAQGAIHEQHAVDVTALECVKESENIEDGMDDDRPELAGSAHDEKPVTGTYKPGGLDLHDENQPANDTVEVTLNDETQTADRSREQQPDALADLSARENTLNNKTNMKESLKPPQDPKEQQTKLTATNVEALKQDPKLTPGSLQQKKREPIPKINVNQYMDDAWEAASSVATSVMTERTTSLIRKASLNRWFDKDHRLLEHFCAQGKSQAVRALLAQGCNPGRPRRPRKGPIMSATKGASEKHNKCVRALIESGVDVNVTAAYHGKTPLHYAIENPNFKGYAKLIRELIEAGAETNRADLAGNYPLLKIFYGNETGPLEAHRRDALALLLRREEPATLVDIAQPGTLNTPLHLAARRKDVLAVGLLLHRKADVNAKNASGLTPLLVTTKQLRRPLAPDHISLIDLLLSTNGIKVDEKAGVDQQTALHQAVKAGIWEVVEQLLQHGADPCCTDKAGQDAFSLARRHEKEHTEEDHIHVMDALNEALSNPWPVASET</sequence>
<dbReference type="EMBL" id="JAPEUX010000005">
    <property type="protein sequence ID" value="KAJ4352476.1"/>
    <property type="molecule type" value="Genomic_DNA"/>
</dbReference>
<name>A0A9W8XLK9_9PLEO</name>
<dbReference type="SUPFAM" id="SSF48403">
    <property type="entry name" value="Ankyrin repeat"/>
    <property type="match status" value="1"/>
</dbReference>
<dbReference type="GeneID" id="80911354"/>